<keyword evidence="2" id="KW-1185">Reference proteome</keyword>
<name>A0A2P4YVM0_9STRA</name>
<comment type="caution">
    <text evidence="1">The sequence shown here is derived from an EMBL/GenBank/DDBJ whole genome shotgun (WGS) entry which is preliminary data.</text>
</comment>
<proteinExistence type="predicted"/>
<accession>A0A2P4YVM0</accession>
<gene>
    <name evidence="1" type="ORF">PHPALM_116</name>
</gene>
<dbReference type="AlphaFoldDB" id="A0A2P4YVM0"/>
<dbReference type="Proteomes" id="UP000237271">
    <property type="component" value="Unassembled WGS sequence"/>
</dbReference>
<reference evidence="1 2" key="1">
    <citation type="journal article" date="2017" name="Genome Biol. Evol.">
        <title>Phytophthora megakarya and P. palmivora, closely related causal agents of cacao black pod rot, underwent increases in genome sizes and gene numbers by different mechanisms.</title>
        <authorList>
            <person name="Ali S.S."/>
            <person name="Shao J."/>
            <person name="Lary D.J."/>
            <person name="Kronmiller B."/>
            <person name="Shen D."/>
            <person name="Strem M.D."/>
            <person name="Amoako-Attah I."/>
            <person name="Akrofi A.Y."/>
            <person name="Begoude B.A."/>
            <person name="Ten Hoopen G.M."/>
            <person name="Coulibaly K."/>
            <person name="Kebe B.I."/>
            <person name="Melnick R.L."/>
            <person name="Guiltinan M.J."/>
            <person name="Tyler B.M."/>
            <person name="Meinhardt L.W."/>
            <person name="Bailey B.A."/>
        </authorList>
    </citation>
    <scope>NUCLEOTIDE SEQUENCE [LARGE SCALE GENOMIC DNA]</scope>
    <source>
        <strain evidence="2">sbr112.9</strain>
    </source>
</reference>
<dbReference type="InterPro" id="IPR012337">
    <property type="entry name" value="RNaseH-like_sf"/>
</dbReference>
<dbReference type="OrthoDB" id="121607at2759"/>
<evidence type="ECO:0000313" key="1">
    <source>
        <dbReference type="EMBL" id="POM81858.1"/>
    </source>
</evidence>
<evidence type="ECO:0000313" key="2">
    <source>
        <dbReference type="Proteomes" id="UP000237271"/>
    </source>
</evidence>
<dbReference type="EMBL" id="NCKW01000008">
    <property type="protein sequence ID" value="POM81858.1"/>
    <property type="molecule type" value="Genomic_DNA"/>
</dbReference>
<evidence type="ECO:0008006" key="3">
    <source>
        <dbReference type="Google" id="ProtNLM"/>
    </source>
</evidence>
<organism evidence="1 2">
    <name type="scientific">Phytophthora palmivora</name>
    <dbReference type="NCBI Taxonomy" id="4796"/>
    <lineage>
        <taxon>Eukaryota</taxon>
        <taxon>Sar</taxon>
        <taxon>Stramenopiles</taxon>
        <taxon>Oomycota</taxon>
        <taxon>Peronosporomycetes</taxon>
        <taxon>Peronosporales</taxon>
        <taxon>Peronosporaceae</taxon>
        <taxon>Phytophthora</taxon>
    </lineage>
</organism>
<protein>
    <recommendedName>
        <fullName evidence="3">DUF659 domain-containing protein</fullName>
    </recommendedName>
</protein>
<dbReference type="SUPFAM" id="SSF53098">
    <property type="entry name" value="Ribonuclease H-like"/>
    <property type="match status" value="1"/>
</dbReference>
<sequence length="205" mass="23323">MDYRLALFGRVMTYSLLETGSEHTSVVIAEQIEVVMLRMIKDAWNISAIITDNPGQCGRARRILSLRWPRFVFIFCFAHANLVKAILNSACSKVTKQTSDVVDVLYVSSAKWLVGAKKCKMEVYGRSWEFTSLCETRWNSMQGCLASLLRFRHALKNLALFNRTNSKFTEGLQVLNDQCASLKLQRDENTLADIVGCYIDNFKGF</sequence>